<dbReference type="KEGG" id="tfo:BFO_1300"/>
<dbReference type="Proteomes" id="UP000005436">
    <property type="component" value="Chromosome"/>
</dbReference>
<dbReference type="EMBL" id="CP003191">
    <property type="protein sequence ID" value="AEW20077.1"/>
    <property type="molecule type" value="Genomic_DNA"/>
</dbReference>
<name>G8UJT1_TANFA</name>
<keyword evidence="2" id="KW-1185">Reference proteome</keyword>
<dbReference type="AlphaFoldDB" id="G8UJT1"/>
<reference evidence="2" key="1">
    <citation type="submission" date="2011-12" db="EMBL/GenBank/DDBJ databases">
        <title>Complete sequence of Tannerella forsythia ATCC 43037.</title>
        <authorList>
            <person name="Dewhirst F."/>
            <person name="Tanner A."/>
            <person name="Izard J."/>
            <person name="Brinkac L."/>
            <person name="Durkin A.S."/>
            <person name="Hostetler J."/>
            <person name="Shetty J."/>
            <person name="Torralba M."/>
            <person name="Gill S."/>
            <person name="Nelson K."/>
        </authorList>
    </citation>
    <scope>NUCLEOTIDE SEQUENCE [LARGE SCALE GENOMIC DNA]</scope>
    <source>
        <strain evidence="2">ATCC 43037 / JCM 10827 / CCUG 33226 / KCTC 5666 / FDC 338</strain>
    </source>
</reference>
<protein>
    <submittedName>
        <fullName evidence="1">Uncharacterized protein</fullName>
    </submittedName>
</protein>
<dbReference type="HOGENOM" id="CLU_3318301_0_0_10"/>
<evidence type="ECO:0000313" key="2">
    <source>
        <dbReference type="Proteomes" id="UP000005436"/>
    </source>
</evidence>
<sequence>MKQAGCESIRYSCDDKTFLKVGRKPFRFLPTRLKFIAVH</sequence>
<accession>G8UJT1</accession>
<organism evidence="1 2">
    <name type="scientific">Tannerella forsythia (strain ATCC 43037 / JCM 10827 / CCUG 21028 A / KCTC 5666 / FDC 338)</name>
    <name type="common">Bacteroides forsythus</name>
    <dbReference type="NCBI Taxonomy" id="203275"/>
    <lineage>
        <taxon>Bacteria</taxon>
        <taxon>Pseudomonadati</taxon>
        <taxon>Bacteroidota</taxon>
        <taxon>Bacteroidia</taxon>
        <taxon>Bacteroidales</taxon>
        <taxon>Tannerellaceae</taxon>
        <taxon>Tannerella</taxon>
    </lineage>
</organism>
<gene>
    <name evidence="1" type="ordered locus">BFO_1300</name>
</gene>
<proteinExistence type="predicted"/>
<dbReference type="STRING" id="203275.BFO_1300"/>
<evidence type="ECO:0000313" key="1">
    <source>
        <dbReference type="EMBL" id="AEW20077.1"/>
    </source>
</evidence>
<dbReference type="PATRIC" id="fig|203275.8.peg.1166"/>